<keyword evidence="2" id="KW-1185">Reference proteome</keyword>
<organism evidence="1">
    <name type="scientific">Solanum lycopersicum</name>
    <name type="common">Tomato</name>
    <name type="synonym">Lycopersicon esculentum</name>
    <dbReference type="NCBI Taxonomy" id="4081"/>
    <lineage>
        <taxon>Eukaryota</taxon>
        <taxon>Viridiplantae</taxon>
        <taxon>Streptophyta</taxon>
        <taxon>Embryophyta</taxon>
        <taxon>Tracheophyta</taxon>
        <taxon>Spermatophyta</taxon>
        <taxon>Magnoliopsida</taxon>
        <taxon>eudicotyledons</taxon>
        <taxon>Gunneridae</taxon>
        <taxon>Pentapetalae</taxon>
        <taxon>asterids</taxon>
        <taxon>lamiids</taxon>
        <taxon>Solanales</taxon>
        <taxon>Solanaceae</taxon>
        <taxon>Solanoideae</taxon>
        <taxon>Solaneae</taxon>
        <taxon>Solanum</taxon>
        <taxon>Solanum subgen. Lycopersicon</taxon>
    </lineage>
</organism>
<protein>
    <recommendedName>
        <fullName evidence="3">Reverse transcriptase/retrotransposon-derived protein RNase H-like domain-containing protein</fullName>
    </recommendedName>
</protein>
<dbReference type="Gene3D" id="3.30.70.270">
    <property type="match status" value="1"/>
</dbReference>
<dbReference type="InParanoid" id="A0A3Q7G635"/>
<accession>A0A3Q7G635</accession>
<reference evidence="1" key="2">
    <citation type="submission" date="2019-01" db="UniProtKB">
        <authorList>
            <consortium name="EnsemblPlants"/>
        </authorList>
    </citation>
    <scope>IDENTIFICATION</scope>
    <source>
        <strain evidence="1">cv. Heinz 1706</strain>
    </source>
</reference>
<name>A0A3Q7G635_SOLLC</name>
<dbReference type="InterPro" id="IPR043502">
    <property type="entry name" value="DNA/RNA_pol_sf"/>
</dbReference>
<dbReference type="SUPFAM" id="SSF56672">
    <property type="entry name" value="DNA/RNA polymerases"/>
    <property type="match status" value="1"/>
</dbReference>
<dbReference type="Gramene" id="Solyc03g044377.1.1">
    <property type="protein sequence ID" value="Solyc03g044377.1.1"/>
    <property type="gene ID" value="Solyc03g044377.1"/>
</dbReference>
<dbReference type="Proteomes" id="UP000004994">
    <property type="component" value="Chromosome 3"/>
</dbReference>
<sequence length="69" mass="7827">MDLRKGYYQVRIAEGDEPKTACVTRFISGYSAIAAPMTELLKKNRPWLWSEECEEAFEGLKAAIFIDAP</sequence>
<proteinExistence type="predicted"/>
<evidence type="ECO:0000313" key="2">
    <source>
        <dbReference type="Proteomes" id="UP000004994"/>
    </source>
</evidence>
<dbReference type="AlphaFoldDB" id="A0A3Q7G635"/>
<dbReference type="InterPro" id="IPR043128">
    <property type="entry name" value="Rev_trsase/Diguanyl_cyclase"/>
</dbReference>
<dbReference type="EnsemblPlants" id="Solyc03g044377.1.1">
    <property type="protein sequence ID" value="Solyc03g044377.1.1"/>
    <property type="gene ID" value="Solyc03g044377.1"/>
</dbReference>
<evidence type="ECO:0008006" key="3">
    <source>
        <dbReference type="Google" id="ProtNLM"/>
    </source>
</evidence>
<dbReference type="OMA" id="IWADACE"/>
<reference evidence="1" key="1">
    <citation type="journal article" date="2012" name="Nature">
        <title>The tomato genome sequence provides insights into fleshy fruit evolution.</title>
        <authorList>
            <consortium name="Tomato Genome Consortium"/>
        </authorList>
    </citation>
    <scope>NUCLEOTIDE SEQUENCE [LARGE SCALE GENOMIC DNA]</scope>
    <source>
        <strain evidence="1">cv. Heinz 1706</strain>
    </source>
</reference>
<evidence type="ECO:0000313" key="1">
    <source>
        <dbReference type="EnsemblPlants" id="Solyc03g044377.1.1"/>
    </source>
</evidence>